<feature type="compositionally biased region" description="Polar residues" evidence="1">
    <location>
        <begin position="1"/>
        <end position="10"/>
    </location>
</feature>
<reference evidence="3" key="1">
    <citation type="journal article" date="2013" name="Nat. Genet.">
        <title>The Capsella rubella genome and the genomic consequences of rapid mating system evolution.</title>
        <authorList>
            <person name="Slotte T."/>
            <person name="Hazzouri K.M."/>
            <person name="Agren J.A."/>
            <person name="Koenig D."/>
            <person name="Maumus F."/>
            <person name="Guo Y.L."/>
            <person name="Steige K."/>
            <person name="Platts A.E."/>
            <person name="Escobar J.S."/>
            <person name="Newman L.K."/>
            <person name="Wang W."/>
            <person name="Mandakova T."/>
            <person name="Vello E."/>
            <person name="Smith L.M."/>
            <person name="Henz S.R."/>
            <person name="Steffen J."/>
            <person name="Takuno S."/>
            <person name="Brandvain Y."/>
            <person name="Coop G."/>
            <person name="Andolfatto P."/>
            <person name="Hu T.T."/>
            <person name="Blanchette M."/>
            <person name="Clark R.M."/>
            <person name="Quesneville H."/>
            <person name="Nordborg M."/>
            <person name="Gaut B.S."/>
            <person name="Lysak M.A."/>
            <person name="Jenkins J."/>
            <person name="Grimwood J."/>
            <person name="Chapman J."/>
            <person name="Prochnik S."/>
            <person name="Shu S."/>
            <person name="Rokhsar D."/>
            <person name="Schmutz J."/>
            <person name="Weigel D."/>
            <person name="Wright S.I."/>
        </authorList>
    </citation>
    <scope>NUCLEOTIDE SEQUENCE [LARGE SCALE GENOMIC DNA]</scope>
    <source>
        <strain evidence="3">cv. Monte Gargano</strain>
    </source>
</reference>
<dbReference type="STRING" id="81985.R0GBP0"/>
<evidence type="ECO:0000313" key="3">
    <source>
        <dbReference type="Proteomes" id="UP000029121"/>
    </source>
</evidence>
<evidence type="ECO:0000313" key="2">
    <source>
        <dbReference type="EMBL" id="EOA33152.1"/>
    </source>
</evidence>
<name>R0GBP0_9BRAS</name>
<dbReference type="AlphaFoldDB" id="R0GBP0"/>
<protein>
    <submittedName>
        <fullName evidence="2">Uncharacterized protein</fullName>
    </submittedName>
</protein>
<feature type="region of interest" description="Disordered" evidence="1">
    <location>
        <begin position="1"/>
        <end position="29"/>
    </location>
</feature>
<feature type="region of interest" description="Disordered" evidence="1">
    <location>
        <begin position="46"/>
        <end position="79"/>
    </location>
</feature>
<sequence length="122" mass="13626">MSLQRPNNGNSSSSSSPKKHKTEESDEELLMVPDMEMEAAGSTCVLSSSADDGVTNPELDPTQNGVSTANKRRRGRNPVDKEYRSLKRYNELIKMSTIIHSLQPVFVELKWLNNKKVVTTDC</sequence>
<evidence type="ECO:0000256" key="1">
    <source>
        <dbReference type="SAM" id="MobiDB-lite"/>
    </source>
</evidence>
<organism evidence="2 3">
    <name type="scientific">Capsella rubella</name>
    <dbReference type="NCBI Taxonomy" id="81985"/>
    <lineage>
        <taxon>Eukaryota</taxon>
        <taxon>Viridiplantae</taxon>
        <taxon>Streptophyta</taxon>
        <taxon>Embryophyta</taxon>
        <taxon>Tracheophyta</taxon>
        <taxon>Spermatophyta</taxon>
        <taxon>Magnoliopsida</taxon>
        <taxon>eudicotyledons</taxon>
        <taxon>Gunneridae</taxon>
        <taxon>Pentapetalae</taxon>
        <taxon>rosids</taxon>
        <taxon>malvids</taxon>
        <taxon>Brassicales</taxon>
        <taxon>Brassicaceae</taxon>
        <taxon>Camelineae</taxon>
        <taxon>Capsella</taxon>
    </lineage>
</organism>
<dbReference type="eggNOG" id="KOG1414">
    <property type="taxonomic scope" value="Eukaryota"/>
</dbReference>
<dbReference type="Proteomes" id="UP000029121">
    <property type="component" value="Unassembled WGS sequence"/>
</dbReference>
<dbReference type="EMBL" id="KB870807">
    <property type="protein sequence ID" value="EOA33152.1"/>
    <property type="molecule type" value="Genomic_DNA"/>
</dbReference>
<proteinExistence type="predicted"/>
<keyword evidence="3" id="KW-1185">Reference proteome</keyword>
<gene>
    <name evidence="2" type="ORF">CARUB_v10016493mg</name>
</gene>
<accession>R0GBP0</accession>